<reference evidence="6" key="1">
    <citation type="submission" date="2020-12" db="EMBL/GenBank/DDBJ databases">
        <title>Bacterial taxonomy.</title>
        <authorList>
            <person name="Pan X."/>
        </authorList>
    </citation>
    <scope>NUCLEOTIDE SEQUENCE</scope>
    <source>
        <strain evidence="6">KCTC 52957</strain>
    </source>
</reference>
<dbReference type="InterPro" id="IPR036909">
    <property type="entry name" value="Cyt_c-like_dom_sf"/>
</dbReference>
<evidence type="ECO:0000256" key="1">
    <source>
        <dbReference type="ARBA" id="ARBA00022617"/>
    </source>
</evidence>
<name>A0A934IEY5_9RHOB</name>
<dbReference type="InterPro" id="IPR009056">
    <property type="entry name" value="Cyt_c-like_dom"/>
</dbReference>
<dbReference type="GO" id="GO:0046872">
    <property type="term" value="F:metal ion binding"/>
    <property type="evidence" value="ECO:0007669"/>
    <property type="project" value="UniProtKB-KW"/>
</dbReference>
<dbReference type="PANTHER" id="PTHR35008">
    <property type="entry name" value="BLL4482 PROTEIN-RELATED"/>
    <property type="match status" value="1"/>
</dbReference>
<gene>
    <name evidence="6" type="ORF">ILP92_01895</name>
</gene>
<organism evidence="6 7">
    <name type="scientific">Palleronia pontilimi</name>
    <dbReference type="NCBI Taxonomy" id="1964209"/>
    <lineage>
        <taxon>Bacteria</taxon>
        <taxon>Pseudomonadati</taxon>
        <taxon>Pseudomonadota</taxon>
        <taxon>Alphaproteobacteria</taxon>
        <taxon>Rhodobacterales</taxon>
        <taxon>Roseobacteraceae</taxon>
        <taxon>Palleronia</taxon>
    </lineage>
</organism>
<dbReference type="PROSITE" id="PS51007">
    <property type="entry name" value="CYTC"/>
    <property type="match status" value="2"/>
</dbReference>
<evidence type="ECO:0000256" key="2">
    <source>
        <dbReference type="ARBA" id="ARBA00022723"/>
    </source>
</evidence>
<comment type="caution">
    <text evidence="6">The sequence shown here is derived from an EMBL/GenBank/DDBJ whole genome shotgun (WGS) entry which is preliminary data.</text>
</comment>
<proteinExistence type="predicted"/>
<evidence type="ECO:0000313" key="6">
    <source>
        <dbReference type="EMBL" id="MBJ3761501.1"/>
    </source>
</evidence>
<dbReference type="Gene3D" id="1.10.760.10">
    <property type="entry name" value="Cytochrome c-like domain"/>
    <property type="match status" value="1"/>
</dbReference>
<dbReference type="Proteomes" id="UP000642488">
    <property type="component" value="Unassembled WGS sequence"/>
</dbReference>
<keyword evidence="3 4" id="KW-0408">Iron</keyword>
<evidence type="ECO:0000313" key="7">
    <source>
        <dbReference type="Proteomes" id="UP000642488"/>
    </source>
</evidence>
<sequence>MRVLTLVSAAAGLAALGLVAVIAWPVGSVPAPIELTGDSQRGAYLARAGGCIACHTNWDEGGPPLAGGAPLETRFGTFHPPNLTMSASAGMGNWTITQFARAVRQGVSPDGASYYPTFPYAFYANLTDQDIADLWAAFQTVPAVDTPAPDNEVPFPFDQRWGLKLWRAAFLPAPRTEPVEGKSDPWNQGRWLVEGVTHCGACHTPRNIAGARVMAQKFTGADALPGQDKSPAITPDALAENGWTRDDLAYALQSGIMPNGDTFGGGMGEVVRHGTSFLTDADRRAIATYLLDEDG</sequence>
<dbReference type="Pfam" id="PF00034">
    <property type="entry name" value="Cytochrom_C"/>
    <property type="match status" value="1"/>
</dbReference>
<dbReference type="SUPFAM" id="SSF46626">
    <property type="entry name" value="Cytochrome c"/>
    <property type="match status" value="2"/>
</dbReference>
<evidence type="ECO:0000259" key="5">
    <source>
        <dbReference type="PROSITE" id="PS51007"/>
    </source>
</evidence>
<dbReference type="EMBL" id="JAEKPD010000001">
    <property type="protein sequence ID" value="MBJ3761501.1"/>
    <property type="molecule type" value="Genomic_DNA"/>
</dbReference>
<dbReference type="AlphaFoldDB" id="A0A934IEY5"/>
<feature type="domain" description="Cytochrome c" evidence="5">
    <location>
        <begin position="184"/>
        <end position="294"/>
    </location>
</feature>
<dbReference type="GO" id="GO:0009055">
    <property type="term" value="F:electron transfer activity"/>
    <property type="evidence" value="ECO:0007669"/>
    <property type="project" value="InterPro"/>
</dbReference>
<dbReference type="GO" id="GO:0020037">
    <property type="term" value="F:heme binding"/>
    <property type="evidence" value="ECO:0007669"/>
    <property type="project" value="InterPro"/>
</dbReference>
<keyword evidence="1 4" id="KW-0349">Heme</keyword>
<accession>A0A934IEY5</accession>
<dbReference type="RefSeq" id="WP_198914660.1">
    <property type="nucleotide sequence ID" value="NZ_JAEKPD010000001.1"/>
</dbReference>
<keyword evidence="7" id="KW-1185">Reference proteome</keyword>
<protein>
    <submittedName>
        <fullName evidence="6">Cytochrome c</fullName>
    </submittedName>
</protein>
<feature type="domain" description="Cytochrome c" evidence="5">
    <location>
        <begin position="37"/>
        <end position="142"/>
    </location>
</feature>
<dbReference type="InterPro" id="IPR051459">
    <property type="entry name" value="Cytochrome_c-type_DH"/>
</dbReference>
<evidence type="ECO:0000256" key="3">
    <source>
        <dbReference type="ARBA" id="ARBA00023004"/>
    </source>
</evidence>
<keyword evidence="2 4" id="KW-0479">Metal-binding</keyword>
<dbReference type="PANTHER" id="PTHR35008:SF8">
    <property type="entry name" value="ALCOHOL DEHYDROGENASE CYTOCHROME C SUBUNIT"/>
    <property type="match status" value="1"/>
</dbReference>
<evidence type="ECO:0000256" key="4">
    <source>
        <dbReference type="PROSITE-ProRule" id="PRU00433"/>
    </source>
</evidence>